<dbReference type="PANTHER" id="PTHR43369">
    <property type="entry name" value="PHOSPHORIBOSYLGLYCINAMIDE FORMYLTRANSFERASE"/>
    <property type="match status" value="1"/>
</dbReference>
<evidence type="ECO:0000313" key="7">
    <source>
        <dbReference type="Proteomes" id="UP000007486"/>
    </source>
</evidence>
<dbReference type="EMBL" id="CP002530">
    <property type="protein sequence ID" value="ADY36783.1"/>
    <property type="molecule type" value="Genomic_DNA"/>
</dbReference>
<dbReference type="GO" id="GO:0004644">
    <property type="term" value="F:phosphoribosylglycinamide formyltransferase activity"/>
    <property type="evidence" value="ECO:0007669"/>
    <property type="project" value="UniProtKB-UniRule"/>
</dbReference>
<dbReference type="InterPro" id="IPR004607">
    <property type="entry name" value="GART"/>
</dbReference>
<comment type="catalytic activity">
    <reaction evidence="4">
        <text>N(1)-(5-phospho-beta-D-ribosyl)glycinamide + (6R)-10-formyltetrahydrofolate = N(2)-formyl-N(1)-(5-phospho-beta-D-ribosyl)glycinamide + (6S)-5,6,7,8-tetrahydrofolate + H(+)</text>
        <dbReference type="Rhea" id="RHEA:15053"/>
        <dbReference type="ChEBI" id="CHEBI:15378"/>
        <dbReference type="ChEBI" id="CHEBI:57453"/>
        <dbReference type="ChEBI" id="CHEBI:143788"/>
        <dbReference type="ChEBI" id="CHEBI:147286"/>
        <dbReference type="ChEBI" id="CHEBI:195366"/>
        <dbReference type="EC" id="2.1.2.2"/>
    </reaction>
</comment>
<feature type="site" description="Raises pKa of active site His" evidence="4">
    <location>
        <position position="144"/>
    </location>
</feature>
<dbReference type="eggNOG" id="COG0299">
    <property type="taxonomic scope" value="Bacteria"/>
</dbReference>
<evidence type="ECO:0000256" key="4">
    <source>
        <dbReference type="HAMAP-Rule" id="MF_01930"/>
    </source>
</evidence>
<comment type="pathway">
    <text evidence="1 4">Purine metabolism; IMP biosynthesis via de novo pathway; N(2)-formyl-N(1)-(5-phospho-D-ribosyl)glycinamide from N(1)-(5-phospho-D-ribosyl)glycinamide (10-formyl THF route): step 1/1.</text>
</comment>
<dbReference type="OrthoDB" id="9806170at2"/>
<dbReference type="SUPFAM" id="SSF53328">
    <property type="entry name" value="Formyltransferase"/>
    <property type="match status" value="1"/>
</dbReference>
<dbReference type="STRING" id="667015.Bacsa_2232"/>
<reference evidence="6 7" key="1">
    <citation type="journal article" date="2011" name="Stand. Genomic Sci.">
        <title>Complete genome sequence of Bacteroides salanitronis type strain (BL78).</title>
        <authorList>
            <person name="Gronow S."/>
            <person name="Held B."/>
            <person name="Lucas S."/>
            <person name="Lapidus A."/>
            <person name="Del Rio T.G."/>
            <person name="Nolan M."/>
            <person name="Tice H."/>
            <person name="Deshpande S."/>
            <person name="Cheng J.F."/>
            <person name="Pitluck S."/>
            <person name="Liolios K."/>
            <person name="Pagani I."/>
            <person name="Ivanova N."/>
            <person name="Mavromatis K."/>
            <person name="Pati A."/>
            <person name="Tapia R."/>
            <person name="Han C."/>
            <person name="Goodwin L."/>
            <person name="Chen A."/>
            <person name="Palaniappan K."/>
            <person name="Land M."/>
            <person name="Hauser L."/>
            <person name="Chang Y.J."/>
            <person name="Jeffries C.D."/>
            <person name="Brambilla E.M."/>
            <person name="Rohde M."/>
            <person name="Goker M."/>
            <person name="Detter J.C."/>
            <person name="Woyke T."/>
            <person name="Bristow J."/>
            <person name="Markowitz V."/>
            <person name="Hugenholtz P."/>
            <person name="Kyrpides N.C."/>
            <person name="Klenk H.P."/>
            <person name="Eisen J.A."/>
        </authorList>
    </citation>
    <scope>NUCLEOTIDE SEQUENCE [LARGE SCALE GENOMIC DNA]</scope>
    <source>
        <strain evidence="6 7">DSM 18170</strain>
    </source>
</reference>
<evidence type="ECO:0000256" key="2">
    <source>
        <dbReference type="ARBA" id="ARBA00022679"/>
    </source>
</evidence>
<organism evidence="6 7">
    <name type="scientific">Phocaeicola salanitronis (strain DSM 18170 / JCM 13657 / CCUG 60908 / BL78)</name>
    <name type="common">Bacteroides salanitronis</name>
    <dbReference type="NCBI Taxonomy" id="667015"/>
    <lineage>
        <taxon>Bacteria</taxon>
        <taxon>Pseudomonadati</taxon>
        <taxon>Bacteroidota</taxon>
        <taxon>Bacteroidia</taxon>
        <taxon>Bacteroidales</taxon>
        <taxon>Bacteroidaceae</taxon>
        <taxon>Phocaeicola</taxon>
    </lineage>
</organism>
<dbReference type="EC" id="2.1.2.2" evidence="4"/>
<keyword evidence="7" id="KW-1185">Reference proteome</keyword>
<dbReference type="HAMAP" id="MF_01930">
    <property type="entry name" value="PurN"/>
    <property type="match status" value="1"/>
</dbReference>
<dbReference type="NCBIfam" id="TIGR00639">
    <property type="entry name" value="PurN"/>
    <property type="match status" value="1"/>
</dbReference>
<dbReference type="UniPathway" id="UPA00074">
    <property type="reaction ID" value="UER00126"/>
</dbReference>
<comment type="similarity">
    <text evidence="4">Belongs to the GART family.</text>
</comment>
<keyword evidence="3 4" id="KW-0658">Purine biosynthesis</keyword>
<dbReference type="InterPro" id="IPR036477">
    <property type="entry name" value="Formyl_transf_N_sf"/>
</dbReference>
<dbReference type="GO" id="GO:0006189">
    <property type="term" value="P:'de novo' IMP biosynthetic process"/>
    <property type="evidence" value="ECO:0007669"/>
    <property type="project" value="UniProtKB-UniRule"/>
</dbReference>
<evidence type="ECO:0000259" key="5">
    <source>
        <dbReference type="Pfam" id="PF00551"/>
    </source>
</evidence>
<feature type="active site" description="Proton donor" evidence="4">
    <location>
        <position position="103"/>
    </location>
</feature>
<dbReference type="CDD" id="cd08645">
    <property type="entry name" value="FMT_core_GART"/>
    <property type="match status" value="1"/>
</dbReference>
<accession>F0R5P3</accession>
<evidence type="ECO:0000256" key="3">
    <source>
        <dbReference type="ARBA" id="ARBA00022755"/>
    </source>
</evidence>
<dbReference type="HOGENOM" id="CLU_038395_1_3_10"/>
<keyword evidence="2 4" id="KW-0808">Transferase</keyword>
<comment type="caution">
    <text evidence="4">Lacks conserved residue(s) required for the propagation of feature annotation.</text>
</comment>
<dbReference type="RefSeq" id="WP_013618211.1">
    <property type="nucleotide sequence ID" value="NC_015164.1"/>
</dbReference>
<feature type="domain" description="Formyl transferase N-terminal" evidence="5">
    <location>
        <begin position="2"/>
        <end position="181"/>
    </location>
</feature>
<dbReference type="KEGG" id="bsa:Bacsa_2232"/>
<comment type="function">
    <text evidence="4">Catalyzes the transfer of a formyl group from 10-formyltetrahydrofolate to 5-phospho-ribosyl-glycinamide (GAR), producing 5-phospho-ribosyl-N-formylglycinamide (FGAR) and tetrahydrofolate.</text>
</comment>
<sequence length="186" mass="20798">MKNIAILASGEGTNAERLIRYFEEKEEINVSVVIASRATAGVVKRAGRLHVPCRVVTSAGFASGEALLVLREYRADFVVLAGFLLRIPDDILHAYPQRIVNIHPSLLPKFGGKGMYGIHVHEAVLDAGEKESGITIQYINERYDEGDYIFQAKCPVLPDDTPETLAERVHQLEYQYYPEVIESLVR</sequence>
<dbReference type="PANTHER" id="PTHR43369:SF2">
    <property type="entry name" value="PHOSPHORIBOSYLGLYCINAMIDE FORMYLTRANSFERASE"/>
    <property type="match status" value="1"/>
</dbReference>
<dbReference type="Pfam" id="PF00551">
    <property type="entry name" value="Formyl_trans_N"/>
    <property type="match status" value="1"/>
</dbReference>
<dbReference type="GO" id="GO:0005829">
    <property type="term" value="C:cytosol"/>
    <property type="evidence" value="ECO:0007669"/>
    <property type="project" value="TreeGrafter"/>
</dbReference>
<evidence type="ECO:0000256" key="1">
    <source>
        <dbReference type="ARBA" id="ARBA00005054"/>
    </source>
</evidence>
<dbReference type="AlphaFoldDB" id="F0R5P3"/>
<dbReference type="Gene3D" id="3.40.50.170">
    <property type="entry name" value="Formyl transferase, N-terminal domain"/>
    <property type="match status" value="1"/>
</dbReference>
<dbReference type="InterPro" id="IPR002376">
    <property type="entry name" value="Formyl_transf_N"/>
</dbReference>
<dbReference type="Proteomes" id="UP000007486">
    <property type="component" value="Chromosome"/>
</dbReference>
<proteinExistence type="inferred from homology"/>
<evidence type="ECO:0000313" key="6">
    <source>
        <dbReference type="EMBL" id="ADY36783.1"/>
    </source>
</evidence>
<feature type="binding site" evidence="4">
    <location>
        <begin position="12"/>
        <end position="14"/>
    </location>
    <ligand>
        <name>N(1)-(5-phospho-beta-D-ribosyl)glycinamide</name>
        <dbReference type="ChEBI" id="CHEBI:143788"/>
    </ligand>
</feature>
<protein>
    <recommendedName>
        <fullName evidence="4">Phosphoribosylglycinamide formyltransferase</fullName>
        <ecNumber evidence="4">2.1.2.2</ecNumber>
    </recommendedName>
    <alternativeName>
        <fullName evidence="4">5'-phosphoribosylglycinamide transformylase</fullName>
    </alternativeName>
    <alternativeName>
        <fullName evidence="4">GAR transformylase</fullName>
        <shortName evidence="4">GART</shortName>
    </alternativeName>
</protein>
<name>F0R5P3_PHOSB</name>
<gene>
    <name evidence="4" type="primary">purN</name>
    <name evidence="6" type="ordered locus">Bacsa_2232</name>
</gene>
<feature type="binding site" evidence="4">
    <location>
        <position position="101"/>
    </location>
    <ligand>
        <name>(6R)-10-formyltetrahydrofolate</name>
        <dbReference type="ChEBI" id="CHEBI:195366"/>
    </ligand>
</feature>